<feature type="domain" description="Integrin alpha third immunoglobulin-like" evidence="16">
    <location>
        <begin position="757"/>
        <end position="1001"/>
    </location>
</feature>
<dbReference type="InterPro" id="IPR048286">
    <property type="entry name" value="Integrin_alpha_Ig-like_3"/>
</dbReference>
<dbReference type="SUPFAM" id="SSF69179">
    <property type="entry name" value="Integrin domains"/>
    <property type="match status" value="2"/>
</dbReference>
<evidence type="ECO:0000256" key="8">
    <source>
        <dbReference type="ARBA" id="ARBA00023037"/>
    </source>
</evidence>
<dbReference type="SMART" id="SM00191">
    <property type="entry name" value="Int_alpha"/>
    <property type="match status" value="3"/>
</dbReference>
<dbReference type="InterPro" id="IPR028994">
    <property type="entry name" value="Integrin_alpha_N"/>
</dbReference>
<proteinExistence type="inferred from homology"/>
<dbReference type="Pfam" id="PF20805">
    <property type="entry name" value="Integrin_A_Ig_2"/>
    <property type="match status" value="1"/>
</dbReference>
<evidence type="ECO:0000256" key="4">
    <source>
        <dbReference type="ARBA" id="ARBA00022729"/>
    </source>
</evidence>
<dbReference type="InterPro" id="IPR032695">
    <property type="entry name" value="Integrin_dom_sf"/>
</dbReference>
<evidence type="ECO:0000259" key="16">
    <source>
        <dbReference type="Pfam" id="PF20806"/>
    </source>
</evidence>
<evidence type="ECO:0000256" key="2">
    <source>
        <dbReference type="ARBA" id="ARBA00008054"/>
    </source>
</evidence>
<feature type="transmembrane region" description="Helical" evidence="13">
    <location>
        <begin position="1022"/>
        <end position="1043"/>
    </location>
</feature>
<dbReference type="PANTHER" id="PTHR23220">
    <property type="entry name" value="INTEGRIN ALPHA"/>
    <property type="match status" value="1"/>
</dbReference>
<keyword evidence="5" id="KW-0677">Repeat</keyword>
<evidence type="ECO:0000313" key="17">
    <source>
        <dbReference type="EMBL" id="KAL5112190.1"/>
    </source>
</evidence>
<dbReference type="Gene3D" id="2.130.10.130">
    <property type="entry name" value="Integrin alpha, N-terminal"/>
    <property type="match status" value="1"/>
</dbReference>
<dbReference type="SUPFAM" id="SSF69318">
    <property type="entry name" value="Integrin alpha N-terminal domain"/>
    <property type="match status" value="1"/>
</dbReference>
<evidence type="ECO:0000256" key="10">
    <source>
        <dbReference type="ARBA" id="ARBA00023170"/>
    </source>
</evidence>
<sequence length="1102" mass="121569">MMVSDTVEQNRLAVACSPRLSYEVTGKLFVTGGCFAFDNVLHKPLFLGASTCLNIPEASRSIDLRFCLDGASAAYFHDSNTDLIVSGSPYYQFAKGIGLMNNVTEFSPVRKTDTAHLGDYSLLGSSSVLSDRVYSSASDSERPIVSVFGAPGVPQTQDQEGSGFVVLNVIEKDTNQIIIPLAKVLHGKRFGSRFGHAVALVDLDSDGWDDLVVGAPFEQLSGANVAYHQDLDMHSVHGAPVFGCVYIFWNQRYRLPNIAAFDSNSVQVIWPPQSLSFKSGFGISLTSLGDINHDGVDDFAVGAPYEEGGGAVIIYHGSKSRQISTPTQILSASEMSESINGFGFSLSAGGLDLDNNGYPDLAVGAPDSDKIVVFRARPVIKVKVFVLREDGSSHVGERLDSLEVCTRDTQILPGYWAPRVHCMNVKILATFSHLDPIPCAQRTIPVRLLLTINPPEHWLNEEFTNATLSKTEVPVVGFFGERALKVDDPEVRAFYQRSYDTATPPVSSDEVLPFLFLNSLTAVCREHSAADQPLSPVELNRATPVRLAFRDVDLVDLSSPIWFGVKWLLDAPSPSSPFAELKNHPINDPTENTGQAMITFGNECESRKCNPILLPQFEYSVTRDRDGPVVFVGDDEFQSIEVKATVTNRGRDPSYATSMYTSYPEELLDLSFSPHEWHRRAVLVRPGLALCHFGNPLPAGSGVTCVLHFKVLSQQLMKASKNFTINSTITSSPKFPPNLLAPATDTITVKVKMRVNVSVTGEILPDAAYYSGNVTDGIHINNGENKIGSTRLLIRVRVQNLRKHSLVPNSRLVIDWPYETADITTEANGKLLFYLLEKPYITKNDLPTASNTTIVCDSRALEKLVNPYNYRVFKALTPQPRGDPVTTAPVDLPSSHPAEYPPLKPNLEIKRMPDQGNVRRVSTTLSCYNGQLRCVPIVCDLGPLSYRTGMVTFEMPARLWDNTMRQDFKDIFMTSVQLTATWRASVTFTIDAGDKDHTSNNLELKIFNDMEPEPVYPKNMPLYIGLAVFAGLLLLAILIIILWKAKFFERKKFRQRFQRAKTTPEGSKPNAPEGRQLNISNPPPRQPSLHSPPISAYGNMNG</sequence>
<evidence type="ECO:0000256" key="5">
    <source>
        <dbReference type="ARBA" id="ARBA00022737"/>
    </source>
</evidence>
<dbReference type="InterPro" id="IPR048285">
    <property type="entry name" value="Integrin_alpha_Ig-like_2"/>
</dbReference>
<dbReference type="Gene3D" id="2.60.40.1510">
    <property type="entry name" value="ntegrin, alpha v. Chain A, domain 3"/>
    <property type="match status" value="1"/>
</dbReference>
<evidence type="ECO:0000256" key="6">
    <source>
        <dbReference type="ARBA" id="ARBA00022889"/>
    </source>
</evidence>
<evidence type="ECO:0000259" key="15">
    <source>
        <dbReference type="Pfam" id="PF20805"/>
    </source>
</evidence>
<keyword evidence="3 13" id="KW-0812">Transmembrane</keyword>
<dbReference type="PROSITE" id="PS51470">
    <property type="entry name" value="FG_GAP"/>
    <property type="match status" value="3"/>
</dbReference>
<dbReference type="Gene3D" id="2.60.40.1530">
    <property type="entry name" value="ntegrin, alpha v. Chain A, domain 4"/>
    <property type="match status" value="1"/>
</dbReference>
<evidence type="ECO:0000256" key="14">
    <source>
        <dbReference type="SAM" id="MobiDB-lite"/>
    </source>
</evidence>
<organism evidence="17 18">
    <name type="scientific">Taenia crassiceps</name>
    <dbReference type="NCBI Taxonomy" id="6207"/>
    <lineage>
        <taxon>Eukaryota</taxon>
        <taxon>Metazoa</taxon>
        <taxon>Spiralia</taxon>
        <taxon>Lophotrochozoa</taxon>
        <taxon>Platyhelminthes</taxon>
        <taxon>Cestoda</taxon>
        <taxon>Eucestoda</taxon>
        <taxon>Cyclophyllidea</taxon>
        <taxon>Taeniidae</taxon>
        <taxon>Taenia</taxon>
    </lineage>
</organism>
<dbReference type="InterPro" id="IPR013519">
    <property type="entry name" value="Int_alpha_beta-p"/>
</dbReference>
<dbReference type="GO" id="GO:0007229">
    <property type="term" value="P:integrin-mediated signaling pathway"/>
    <property type="evidence" value="ECO:0007669"/>
    <property type="project" value="UniProtKB-KW"/>
</dbReference>
<keyword evidence="8 13" id="KW-0401">Integrin</keyword>
<comment type="subcellular location">
    <subcellularLocation>
        <location evidence="1 13">Membrane</location>
        <topology evidence="1 13">Single-pass type I membrane protein</topology>
    </subcellularLocation>
</comment>
<name>A0ABR4QRA6_9CEST</name>
<protein>
    <submittedName>
        <fullName evidence="17">Integrin alpha ina-1</fullName>
    </submittedName>
</protein>
<dbReference type="InterPro" id="IPR013517">
    <property type="entry name" value="FG-GAP"/>
</dbReference>
<dbReference type="PRINTS" id="PR01185">
    <property type="entry name" value="INTEGRINA"/>
</dbReference>
<accession>A0ABR4QRA6</accession>
<feature type="domain" description="Integrin alpha second immunoglobulin-like" evidence="15">
    <location>
        <begin position="607"/>
        <end position="734"/>
    </location>
</feature>
<keyword evidence="18" id="KW-1185">Reference proteome</keyword>
<comment type="similarity">
    <text evidence="2 13">Belongs to the integrin alpha chain family.</text>
</comment>
<dbReference type="Pfam" id="PF20806">
    <property type="entry name" value="Integrin_A_Ig_3"/>
    <property type="match status" value="1"/>
</dbReference>
<feature type="repeat" description="FG-GAP" evidence="12">
    <location>
        <begin position="267"/>
        <end position="324"/>
    </location>
</feature>
<reference evidence="17 18" key="1">
    <citation type="journal article" date="2022" name="Front. Cell. Infect. Microbiol.">
        <title>The Genomes of Two Strains of Taenia crassiceps the Animal Model for the Study of Human Cysticercosis.</title>
        <authorList>
            <person name="Bobes R.J."/>
            <person name="Estrada K."/>
            <person name="Rios-Valencia D.G."/>
            <person name="Calderon-Gallegos A."/>
            <person name="de la Torre P."/>
            <person name="Carrero J.C."/>
            <person name="Sanchez-Flores A."/>
            <person name="Laclette J.P."/>
        </authorList>
    </citation>
    <scope>NUCLEOTIDE SEQUENCE [LARGE SCALE GENOMIC DNA]</scope>
    <source>
        <strain evidence="17">WFUcys</strain>
    </source>
</reference>
<keyword evidence="6 13" id="KW-0130">Cell adhesion</keyword>
<keyword evidence="11" id="KW-0325">Glycoprotein</keyword>
<dbReference type="Pfam" id="PF01839">
    <property type="entry name" value="FG-GAP"/>
    <property type="match status" value="3"/>
</dbReference>
<feature type="repeat" description="FG-GAP" evidence="12">
    <location>
        <begin position="328"/>
        <end position="391"/>
    </location>
</feature>
<feature type="repeat" description="FG-GAP" evidence="12">
    <location>
        <begin position="181"/>
        <end position="236"/>
    </location>
</feature>
<keyword evidence="10 13" id="KW-0675">Receptor</keyword>
<keyword evidence="7 13" id="KW-1133">Transmembrane helix</keyword>
<dbReference type="Proteomes" id="UP001651158">
    <property type="component" value="Unassembled WGS sequence"/>
</dbReference>
<dbReference type="EMBL" id="JAKROA010000001">
    <property type="protein sequence ID" value="KAL5112190.1"/>
    <property type="molecule type" value="Genomic_DNA"/>
</dbReference>
<keyword evidence="4" id="KW-0732">Signal</keyword>
<dbReference type="PANTHER" id="PTHR23220:SF122">
    <property type="entry name" value="INTEGRIN ALPHA-PS1"/>
    <property type="match status" value="1"/>
</dbReference>
<evidence type="ECO:0000256" key="12">
    <source>
        <dbReference type="PROSITE-ProRule" id="PRU00803"/>
    </source>
</evidence>
<dbReference type="Gene3D" id="1.20.5.930">
    <property type="entry name" value="Bicelle-embedded integrin alpha(iib) transmembrane segment"/>
    <property type="match status" value="1"/>
</dbReference>
<evidence type="ECO:0000256" key="13">
    <source>
        <dbReference type="RuleBase" id="RU003762"/>
    </source>
</evidence>
<gene>
    <name evidence="17" type="ORF">TcWFU_005637</name>
</gene>
<evidence type="ECO:0000256" key="9">
    <source>
        <dbReference type="ARBA" id="ARBA00023136"/>
    </source>
</evidence>
<feature type="region of interest" description="Disordered" evidence="14">
    <location>
        <begin position="1058"/>
        <end position="1102"/>
    </location>
</feature>
<evidence type="ECO:0000256" key="11">
    <source>
        <dbReference type="ARBA" id="ARBA00023180"/>
    </source>
</evidence>
<evidence type="ECO:0000256" key="7">
    <source>
        <dbReference type="ARBA" id="ARBA00022989"/>
    </source>
</evidence>
<comment type="caution">
    <text evidence="17">The sequence shown here is derived from an EMBL/GenBank/DDBJ whole genome shotgun (WGS) entry which is preliminary data.</text>
</comment>
<dbReference type="InterPro" id="IPR000413">
    <property type="entry name" value="Integrin_alpha"/>
</dbReference>
<evidence type="ECO:0000256" key="3">
    <source>
        <dbReference type="ARBA" id="ARBA00022692"/>
    </source>
</evidence>
<evidence type="ECO:0000256" key="1">
    <source>
        <dbReference type="ARBA" id="ARBA00004479"/>
    </source>
</evidence>
<evidence type="ECO:0000313" key="18">
    <source>
        <dbReference type="Proteomes" id="UP001651158"/>
    </source>
</evidence>
<keyword evidence="9 13" id="KW-0472">Membrane</keyword>